<reference evidence="10 11" key="1">
    <citation type="submission" date="2023-05" db="EMBL/GenBank/DDBJ databases">
        <title>Pseudodonghicola sp. nov.</title>
        <authorList>
            <person name="Huang J."/>
        </authorList>
    </citation>
    <scope>NUCLEOTIDE SEQUENCE [LARGE SCALE GENOMIC DNA]</scope>
    <source>
        <strain evidence="10 11">IC7</strain>
    </source>
</reference>
<feature type="transmembrane region" description="Helical" evidence="8">
    <location>
        <begin position="212"/>
        <end position="233"/>
    </location>
</feature>
<evidence type="ECO:0000256" key="8">
    <source>
        <dbReference type="SAM" id="Phobius"/>
    </source>
</evidence>
<dbReference type="SUPFAM" id="SSF160246">
    <property type="entry name" value="EspE N-terminal domain-like"/>
    <property type="match status" value="1"/>
</dbReference>
<evidence type="ECO:0000256" key="5">
    <source>
        <dbReference type="ARBA" id="ARBA00022989"/>
    </source>
</evidence>
<dbReference type="InterPro" id="IPR007831">
    <property type="entry name" value="T2SS_GspE_N"/>
</dbReference>
<keyword evidence="5 8" id="KW-1133">Transmembrane helix</keyword>
<dbReference type="EC" id="2.4.-.-" evidence="10"/>
<evidence type="ECO:0000256" key="1">
    <source>
        <dbReference type="ARBA" id="ARBA00004141"/>
    </source>
</evidence>
<feature type="region of interest" description="Disordered" evidence="7">
    <location>
        <begin position="612"/>
        <end position="647"/>
    </location>
</feature>
<evidence type="ECO:0000313" key="11">
    <source>
        <dbReference type="Proteomes" id="UP001243757"/>
    </source>
</evidence>
<sequence length="647" mass="72057">MSRQEFSDPFLFGPWPARGPRRPLGRFLIDLGIITPGHLAAALHLQRRHRLRLGDVLIAEGWARPADIRAALAQQLGMPQADLLRQPPDPRLPSPLPPPFWLRANLLPWRRIGTETLIACSDPEVFARHRPRLEAALGSVRPALADAALLERAIARRFAGPLAARASQRVAADHSCRNWAPMRRSTVGLLLLIALALLLLAPRAALLLAYGAAFVSLGLFLILRSTAALAHLLHRPPTPRLPAWGDTRPKVSVMVALFRETEIAGALLHRLSQLTYPKALLEVLLVLEEHDDTTRAALTRTRLPPWIRIVEVPAHGGLTTKPRALNYALDFCRGEIVGVWDAEDAPQPDQIERIATRFARAPARVICLQGALDFYNPRTNWRARCFTLEYASWFRIVLPGLARLNLVLPLGGTTHYFRRAALEALGGWDAHNVTEDADLGVRLYRAGYRAEMVGTTTYEEATCRPWSWVKQRSRWLKGFMVTYLVHMRAPRRLWSDLGPRRFLGVQAFFLGTLGQFLLAPLLWWMWALALRLPHPLAPLLTPETTRLLIGLMLGTEATGILLAMIAAARSGRAALSPWALAMPLYFPLGILAAYKALWELGLNPFYWDKTRHGQSRPDDPQAALEQEAEISGSATARARRRPAAGGS</sequence>
<evidence type="ECO:0000256" key="4">
    <source>
        <dbReference type="ARBA" id="ARBA00022692"/>
    </source>
</evidence>
<feature type="domain" description="Type II secretion system protein GspE N-terminal" evidence="9">
    <location>
        <begin position="76"/>
        <end position="162"/>
    </location>
</feature>
<feature type="transmembrane region" description="Helical" evidence="8">
    <location>
        <begin position="502"/>
        <end position="527"/>
    </location>
</feature>
<comment type="subcellular location">
    <subcellularLocation>
        <location evidence="1">Membrane</location>
        <topology evidence="1">Multi-pass membrane protein</topology>
    </subcellularLocation>
</comment>
<dbReference type="PANTHER" id="PTHR43867:SF2">
    <property type="entry name" value="CELLULOSE SYNTHASE CATALYTIC SUBUNIT A [UDP-FORMING]"/>
    <property type="match status" value="1"/>
</dbReference>
<dbReference type="InterPro" id="IPR050321">
    <property type="entry name" value="Glycosyltr_2/OpgH_subfam"/>
</dbReference>
<dbReference type="Pfam" id="PF05157">
    <property type="entry name" value="MshEN"/>
    <property type="match status" value="1"/>
</dbReference>
<keyword evidence="6 8" id="KW-0472">Membrane</keyword>
<dbReference type="SUPFAM" id="SSF53448">
    <property type="entry name" value="Nucleotide-diphospho-sugar transferases"/>
    <property type="match status" value="1"/>
</dbReference>
<dbReference type="InterPro" id="IPR037257">
    <property type="entry name" value="T2SS_E_N_sf"/>
</dbReference>
<evidence type="ECO:0000256" key="7">
    <source>
        <dbReference type="SAM" id="MobiDB-lite"/>
    </source>
</evidence>
<organism evidence="10 11">
    <name type="scientific">Pseudodonghicola flavimaris</name>
    <dbReference type="NCBI Taxonomy" id="3050036"/>
    <lineage>
        <taxon>Bacteria</taxon>
        <taxon>Pseudomonadati</taxon>
        <taxon>Pseudomonadota</taxon>
        <taxon>Alphaproteobacteria</taxon>
        <taxon>Rhodobacterales</taxon>
        <taxon>Paracoccaceae</taxon>
        <taxon>Pseudodonghicola</taxon>
    </lineage>
</organism>
<keyword evidence="11" id="KW-1185">Reference proteome</keyword>
<dbReference type="InterPro" id="IPR029044">
    <property type="entry name" value="Nucleotide-diphossugar_trans"/>
</dbReference>
<evidence type="ECO:0000313" key="10">
    <source>
        <dbReference type="EMBL" id="MDK3017935.1"/>
    </source>
</evidence>
<evidence type="ECO:0000256" key="2">
    <source>
        <dbReference type="ARBA" id="ARBA00022676"/>
    </source>
</evidence>
<proteinExistence type="predicted"/>
<evidence type="ECO:0000256" key="6">
    <source>
        <dbReference type="ARBA" id="ARBA00023136"/>
    </source>
</evidence>
<dbReference type="GO" id="GO:0016757">
    <property type="term" value="F:glycosyltransferase activity"/>
    <property type="evidence" value="ECO:0007669"/>
    <property type="project" value="UniProtKB-KW"/>
</dbReference>
<dbReference type="Pfam" id="PF13641">
    <property type="entry name" value="Glyco_tranf_2_3"/>
    <property type="match status" value="1"/>
</dbReference>
<keyword evidence="3 10" id="KW-0808">Transferase</keyword>
<dbReference type="RefSeq" id="WP_284480752.1">
    <property type="nucleotide sequence ID" value="NZ_JASNJD010000006.1"/>
</dbReference>
<dbReference type="PANTHER" id="PTHR43867">
    <property type="entry name" value="CELLULOSE SYNTHASE CATALYTIC SUBUNIT A [UDP-FORMING]"/>
    <property type="match status" value="1"/>
</dbReference>
<feature type="transmembrane region" description="Helical" evidence="8">
    <location>
        <begin position="578"/>
        <end position="597"/>
    </location>
</feature>
<evidence type="ECO:0000259" key="9">
    <source>
        <dbReference type="Pfam" id="PF05157"/>
    </source>
</evidence>
<comment type="caution">
    <text evidence="10">The sequence shown here is derived from an EMBL/GenBank/DDBJ whole genome shotgun (WGS) entry which is preliminary data.</text>
</comment>
<feature type="transmembrane region" description="Helical" evidence="8">
    <location>
        <begin position="547"/>
        <end position="566"/>
    </location>
</feature>
<feature type="transmembrane region" description="Helical" evidence="8">
    <location>
        <begin position="187"/>
        <end position="206"/>
    </location>
</feature>
<name>A0ABT7F009_9RHOB</name>
<feature type="compositionally biased region" description="Basic residues" evidence="7">
    <location>
        <begin position="637"/>
        <end position="647"/>
    </location>
</feature>
<accession>A0ABT7F009</accession>
<keyword evidence="2 10" id="KW-0328">Glycosyltransferase</keyword>
<protein>
    <submittedName>
        <fullName evidence="10">Glycosyltransferase</fullName>
        <ecNumber evidence="10">2.4.-.-</ecNumber>
    </submittedName>
</protein>
<dbReference type="Gene3D" id="3.90.550.10">
    <property type="entry name" value="Spore Coat Polysaccharide Biosynthesis Protein SpsA, Chain A"/>
    <property type="match status" value="1"/>
</dbReference>
<dbReference type="Proteomes" id="UP001243757">
    <property type="component" value="Unassembled WGS sequence"/>
</dbReference>
<keyword evidence="4 8" id="KW-0812">Transmembrane</keyword>
<evidence type="ECO:0000256" key="3">
    <source>
        <dbReference type="ARBA" id="ARBA00022679"/>
    </source>
</evidence>
<gene>
    <name evidence="10" type="ORF">QO033_09620</name>
</gene>
<dbReference type="EMBL" id="JASNJD010000006">
    <property type="protein sequence ID" value="MDK3017935.1"/>
    <property type="molecule type" value="Genomic_DNA"/>
</dbReference>